<dbReference type="EMBL" id="JAHRHJ020002081">
    <property type="protein sequence ID" value="KAH9292899.1"/>
    <property type="molecule type" value="Genomic_DNA"/>
</dbReference>
<dbReference type="Proteomes" id="UP000824469">
    <property type="component" value="Unassembled WGS sequence"/>
</dbReference>
<feature type="non-terminal residue" evidence="1">
    <location>
        <position position="49"/>
    </location>
</feature>
<comment type="caution">
    <text evidence="1">The sequence shown here is derived from an EMBL/GenBank/DDBJ whole genome shotgun (WGS) entry which is preliminary data.</text>
</comment>
<protein>
    <submittedName>
        <fullName evidence="1">Uncharacterized protein</fullName>
    </submittedName>
</protein>
<feature type="non-terminal residue" evidence="1">
    <location>
        <position position="1"/>
    </location>
</feature>
<dbReference type="AlphaFoldDB" id="A0AA38F5D0"/>
<name>A0AA38F5D0_TAXCH</name>
<organism evidence="1 2">
    <name type="scientific">Taxus chinensis</name>
    <name type="common">Chinese yew</name>
    <name type="synonym">Taxus wallichiana var. chinensis</name>
    <dbReference type="NCBI Taxonomy" id="29808"/>
    <lineage>
        <taxon>Eukaryota</taxon>
        <taxon>Viridiplantae</taxon>
        <taxon>Streptophyta</taxon>
        <taxon>Embryophyta</taxon>
        <taxon>Tracheophyta</taxon>
        <taxon>Spermatophyta</taxon>
        <taxon>Pinopsida</taxon>
        <taxon>Pinidae</taxon>
        <taxon>Conifers II</taxon>
        <taxon>Cupressales</taxon>
        <taxon>Taxaceae</taxon>
        <taxon>Taxus</taxon>
    </lineage>
</organism>
<proteinExistence type="predicted"/>
<reference evidence="1 2" key="1">
    <citation type="journal article" date="2021" name="Nat. Plants">
        <title>The Taxus genome provides insights into paclitaxel biosynthesis.</title>
        <authorList>
            <person name="Xiong X."/>
            <person name="Gou J."/>
            <person name="Liao Q."/>
            <person name="Li Y."/>
            <person name="Zhou Q."/>
            <person name="Bi G."/>
            <person name="Li C."/>
            <person name="Du R."/>
            <person name="Wang X."/>
            <person name="Sun T."/>
            <person name="Guo L."/>
            <person name="Liang H."/>
            <person name="Lu P."/>
            <person name="Wu Y."/>
            <person name="Zhang Z."/>
            <person name="Ro D.K."/>
            <person name="Shang Y."/>
            <person name="Huang S."/>
            <person name="Yan J."/>
        </authorList>
    </citation>
    <scope>NUCLEOTIDE SEQUENCE [LARGE SCALE GENOMIC DNA]</scope>
    <source>
        <strain evidence="1">Ta-2019</strain>
    </source>
</reference>
<evidence type="ECO:0000313" key="2">
    <source>
        <dbReference type="Proteomes" id="UP000824469"/>
    </source>
</evidence>
<keyword evidence="2" id="KW-1185">Reference proteome</keyword>
<evidence type="ECO:0000313" key="1">
    <source>
        <dbReference type="EMBL" id="KAH9292899.1"/>
    </source>
</evidence>
<accession>A0AA38F5D0</accession>
<gene>
    <name evidence="1" type="ORF">KI387_041915</name>
</gene>
<sequence>LQSDYGEGRRPVQDSLHNQMGNLCIQENAIWDVQCWWCYLPKSNGHGVQ</sequence>